<protein>
    <submittedName>
        <fullName evidence="2">MarR family transcriptional regulator</fullName>
    </submittedName>
</protein>
<feature type="domain" description="HTH marR-type" evidence="1">
    <location>
        <begin position="30"/>
        <end position="166"/>
    </location>
</feature>
<dbReference type="InterPro" id="IPR000835">
    <property type="entry name" value="HTH_MarR-typ"/>
</dbReference>
<dbReference type="InterPro" id="IPR036388">
    <property type="entry name" value="WH-like_DNA-bd_sf"/>
</dbReference>
<dbReference type="InterPro" id="IPR036390">
    <property type="entry name" value="WH_DNA-bd_sf"/>
</dbReference>
<keyword evidence="3" id="KW-1185">Reference proteome</keyword>
<comment type="caution">
    <text evidence="2">The sequence shown here is derived from an EMBL/GenBank/DDBJ whole genome shotgun (WGS) entry which is preliminary data.</text>
</comment>
<dbReference type="SMART" id="SM00347">
    <property type="entry name" value="HTH_MARR"/>
    <property type="match status" value="1"/>
</dbReference>
<dbReference type="SUPFAM" id="SSF46785">
    <property type="entry name" value="Winged helix' DNA-binding domain"/>
    <property type="match status" value="1"/>
</dbReference>
<dbReference type="RefSeq" id="WP_349498439.1">
    <property type="nucleotide sequence ID" value="NZ_JBEFCW010000028.1"/>
</dbReference>
<dbReference type="Proteomes" id="UP001482520">
    <property type="component" value="Unassembled WGS sequence"/>
</dbReference>
<gene>
    <name evidence="2" type="ORF">V6R90_09355</name>
</gene>
<reference evidence="2 3" key="1">
    <citation type="submission" date="2024-02" db="EMBL/GenBank/DDBJ databases">
        <title>Full genome sequence of Nocardioides kribbensis.</title>
        <authorList>
            <person name="Poletto B.L."/>
            <person name="Silva G."/>
            <person name="Galante D."/>
            <person name="Campos K.R."/>
            <person name="Santos M.B.N."/>
            <person name="Sacchi C.T."/>
        </authorList>
    </citation>
    <scope>NUCLEOTIDE SEQUENCE [LARGE SCALE GENOMIC DNA]</scope>
    <source>
        <strain evidence="2 3">O4R</strain>
    </source>
</reference>
<evidence type="ECO:0000313" key="3">
    <source>
        <dbReference type="Proteomes" id="UP001482520"/>
    </source>
</evidence>
<dbReference type="InterPro" id="IPR039422">
    <property type="entry name" value="MarR/SlyA-like"/>
</dbReference>
<evidence type="ECO:0000313" key="2">
    <source>
        <dbReference type="EMBL" id="MEQ7847483.1"/>
    </source>
</evidence>
<dbReference type="PROSITE" id="PS50995">
    <property type="entry name" value="HTH_MARR_2"/>
    <property type="match status" value="1"/>
</dbReference>
<proteinExistence type="predicted"/>
<dbReference type="PANTHER" id="PTHR33164:SF99">
    <property type="entry name" value="MARR FAMILY REGULATORY PROTEIN"/>
    <property type="match status" value="1"/>
</dbReference>
<dbReference type="Pfam" id="PF01047">
    <property type="entry name" value="MarR"/>
    <property type="match status" value="1"/>
</dbReference>
<dbReference type="PANTHER" id="PTHR33164">
    <property type="entry name" value="TRANSCRIPTIONAL REGULATOR, MARR FAMILY"/>
    <property type="match status" value="1"/>
</dbReference>
<organism evidence="2 3">
    <name type="scientific">Nocardioides kribbensis</name>
    <dbReference type="NCBI Taxonomy" id="305517"/>
    <lineage>
        <taxon>Bacteria</taxon>
        <taxon>Bacillati</taxon>
        <taxon>Actinomycetota</taxon>
        <taxon>Actinomycetes</taxon>
        <taxon>Propionibacteriales</taxon>
        <taxon>Nocardioidaceae</taxon>
        <taxon>Nocardioides</taxon>
    </lineage>
</organism>
<dbReference type="Gene3D" id="1.10.10.10">
    <property type="entry name" value="Winged helix-like DNA-binding domain superfamily/Winged helix DNA-binding domain"/>
    <property type="match status" value="1"/>
</dbReference>
<evidence type="ECO:0000259" key="1">
    <source>
        <dbReference type="PROSITE" id="PS50995"/>
    </source>
</evidence>
<dbReference type="EMBL" id="JBEGDP010000008">
    <property type="protein sequence ID" value="MEQ7847483.1"/>
    <property type="molecule type" value="Genomic_DNA"/>
</dbReference>
<sequence length="173" mass="18846">MTPSAAGADAAAVDAADAAEADAPWLDDREQAVWRQWIQVSGRLPAALHRDLQRSSDLSLPDFDVLVRLTESDEGRMRVSALATSLQWERSRLSHHVGRMGRRGLVEREDCVDDARGAFIAVTEAGRAAIERAAPDHVRTVRSLVFDALSEDEVAAFGAVMTRILSRLDAVEG</sequence>
<accession>A0ABV1NYC3</accession>
<dbReference type="PRINTS" id="PR00598">
    <property type="entry name" value="HTHMARR"/>
</dbReference>
<name>A0ABV1NYC3_9ACTN</name>